<name>A0A182MNQ3_9DIPT</name>
<evidence type="ECO:0008006" key="4">
    <source>
        <dbReference type="Google" id="ProtNLM"/>
    </source>
</evidence>
<evidence type="ECO:0000313" key="2">
    <source>
        <dbReference type="EnsemblMetazoa" id="ACUA022661-PA"/>
    </source>
</evidence>
<dbReference type="EMBL" id="AXCM01017384">
    <property type="status" value="NOT_ANNOTATED_CDS"/>
    <property type="molecule type" value="Genomic_DNA"/>
</dbReference>
<evidence type="ECO:0000313" key="3">
    <source>
        <dbReference type="Proteomes" id="UP000075883"/>
    </source>
</evidence>
<sequence>MKARENERENEKLERKEEREVFLKEMAAQRQVLLDFFAKQVTPLPAKATKQQEQEPRQKQQAMPSKSHPVKDFPSAAPTEEWTVVKNRQQLTAEKKYKQNAAKVLASANDAQSKKGKSKRHPKRLIPETIKIAPTGEEAKRSFADIVQDLLEEPSLKHVGDQVQRVRKGRAGEVMLVLQRRKTAAELLPALKEATEGKAQVTSNVPLMTVECLHLDEGASVDEISNALFSERKIEVPVDSIRLRKGWSDGTLRASFKVPIITGKALVENPKIKIRWTRVCSAFRTASYDSCCVVAGMIPLHILILEDARCHNRCRNTGCDFKSARATEREVSLRQWQQEWVASPRGVWTRQLIPEVSTWVLRRFGEVEFFITQLLTGHGFFQAHLADLKLIRESQCPECPEERETPTHVFFECPRFIVVRRRMFELVNTEVTSTNIVAVMLSSRSNWRSIAEAIKTIMSRLQQRRIRVEREDTEAGQGPQQ</sequence>
<feature type="region of interest" description="Disordered" evidence="1">
    <location>
        <begin position="43"/>
        <end position="83"/>
    </location>
</feature>
<dbReference type="EMBL" id="AXCM01017385">
    <property type="status" value="NOT_ANNOTATED_CDS"/>
    <property type="molecule type" value="Genomic_DNA"/>
</dbReference>
<dbReference type="Proteomes" id="UP000075883">
    <property type="component" value="Unassembled WGS sequence"/>
</dbReference>
<keyword evidence="3" id="KW-1185">Reference proteome</keyword>
<dbReference type="STRING" id="139723.A0A182MNQ3"/>
<protein>
    <recommendedName>
        <fullName evidence="4">Reverse transcriptase zinc-binding domain-containing protein</fullName>
    </recommendedName>
</protein>
<dbReference type="VEuPathDB" id="VectorBase:ACUA022661"/>
<feature type="region of interest" description="Disordered" evidence="1">
    <location>
        <begin position="104"/>
        <end position="123"/>
    </location>
</feature>
<feature type="compositionally biased region" description="Basic residues" evidence="1">
    <location>
        <begin position="114"/>
        <end position="123"/>
    </location>
</feature>
<proteinExistence type="predicted"/>
<accession>A0A182MNQ3</accession>
<organism evidence="2 3">
    <name type="scientific">Anopheles culicifacies</name>
    <dbReference type="NCBI Taxonomy" id="139723"/>
    <lineage>
        <taxon>Eukaryota</taxon>
        <taxon>Metazoa</taxon>
        <taxon>Ecdysozoa</taxon>
        <taxon>Arthropoda</taxon>
        <taxon>Hexapoda</taxon>
        <taxon>Insecta</taxon>
        <taxon>Pterygota</taxon>
        <taxon>Neoptera</taxon>
        <taxon>Endopterygota</taxon>
        <taxon>Diptera</taxon>
        <taxon>Nematocera</taxon>
        <taxon>Culicoidea</taxon>
        <taxon>Culicidae</taxon>
        <taxon>Anophelinae</taxon>
        <taxon>Anopheles</taxon>
        <taxon>culicifacies species complex</taxon>
    </lineage>
</organism>
<reference evidence="3" key="1">
    <citation type="submission" date="2013-09" db="EMBL/GenBank/DDBJ databases">
        <title>The Genome Sequence of Anopheles culicifacies species A.</title>
        <authorList>
            <consortium name="The Broad Institute Genomics Platform"/>
            <person name="Neafsey D.E."/>
            <person name="Besansky N."/>
            <person name="Howell P."/>
            <person name="Walton C."/>
            <person name="Young S.K."/>
            <person name="Zeng Q."/>
            <person name="Gargeya S."/>
            <person name="Fitzgerald M."/>
            <person name="Haas B."/>
            <person name="Abouelleil A."/>
            <person name="Allen A.W."/>
            <person name="Alvarado L."/>
            <person name="Arachchi H.M."/>
            <person name="Berlin A.M."/>
            <person name="Chapman S.B."/>
            <person name="Gainer-Dewar J."/>
            <person name="Goldberg J."/>
            <person name="Griggs A."/>
            <person name="Gujja S."/>
            <person name="Hansen M."/>
            <person name="Howarth C."/>
            <person name="Imamovic A."/>
            <person name="Ireland A."/>
            <person name="Larimer J."/>
            <person name="McCowan C."/>
            <person name="Murphy C."/>
            <person name="Pearson M."/>
            <person name="Poon T.W."/>
            <person name="Priest M."/>
            <person name="Roberts A."/>
            <person name="Saif S."/>
            <person name="Shea T."/>
            <person name="Sisk P."/>
            <person name="Sykes S."/>
            <person name="Wortman J."/>
            <person name="Nusbaum C."/>
            <person name="Birren B."/>
        </authorList>
    </citation>
    <scope>NUCLEOTIDE SEQUENCE [LARGE SCALE GENOMIC DNA]</scope>
    <source>
        <strain evidence="3">A-37</strain>
    </source>
</reference>
<dbReference type="AlphaFoldDB" id="A0A182MNQ3"/>
<dbReference type="EnsemblMetazoa" id="ACUA022661-RA">
    <property type="protein sequence ID" value="ACUA022661-PA"/>
    <property type="gene ID" value="ACUA022661"/>
</dbReference>
<reference evidence="2" key="2">
    <citation type="submission" date="2020-05" db="UniProtKB">
        <authorList>
            <consortium name="EnsemblMetazoa"/>
        </authorList>
    </citation>
    <scope>IDENTIFICATION</scope>
    <source>
        <strain evidence="2">A-37</strain>
    </source>
</reference>
<evidence type="ECO:0000256" key="1">
    <source>
        <dbReference type="SAM" id="MobiDB-lite"/>
    </source>
</evidence>